<organism evidence="3 4">
    <name type="scientific">Glaciecola petra</name>
    <dbReference type="NCBI Taxonomy" id="3075602"/>
    <lineage>
        <taxon>Bacteria</taxon>
        <taxon>Pseudomonadati</taxon>
        <taxon>Pseudomonadota</taxon>
        <taxon>Gammaproteobacteria</taxon>
        <taxon>Alteromonadales</taxon>
        <taxon>Alteromonadaceae</taxon>
        <taxon>Glaciecola</taxon>
    </lineage>
</organism>
<dbReference type="SUPFAM" id="SSF49384">
    <property type="entry name" value="Carbohydrate-binding domain"/>
    <property type="match status" value="1"/>
</dbReference>
<accession>A0ABU2ZQK7</accession>
<gene>
    <name evidence="3" type="ORF">RM552_08695</name>
</gene>
<evidence type="ECO:0008006" key="5">
    <source>
        <dbReference type="Google" id="ProtNLM"/>
    </source>
</evidence>
<dbReference type="EMBL" id="JAVRHX010000002">
    <property type="protein sequence ID" value="MDT0594915.1"/>
    <property type="molecule type" value="Genomic_DNA"/>
</dbReference>
<comment type="caution">
    <text evidence="3">The sequence shown here is derived from an EMBL/GenBank/DDBJ whole genome shotgun (WGS) entry which is preliminary data.</text>
</comment>
<feature type="chain" id="PRO_5047336853" description="PEP-CTERM sorting domain-containing protein" evidence="2">
    <location>
        <begin position="23"/>
        <end position="196"/>
    </location>
</feature>
<keyword evidence="1" id="KW-1133">Transmembrane helix</keyword>
<evidence type="ECO:0000256" key="2">
    <source>
        <dbReference type="SAM" id="SignalP"/>
    </source>
</evidence>
<evidence type="ECO:0000256" key="1">
    <source>
        <dbReference type="SAM" id="Phobius"/>
    </source>
</evidence>
<keyword evidence="1" id="KW-0472">Membrane</keyword>
<keyword evidence="1" id="KW-0812">Transmembrane</keyword>
<keyword evidence="4" id="KW-1185">Reference proteome</keyword>
<dbReference type="InterPro" id="IPR008965">
    <property type="entry name" value="CBM2/CBM3_carb-bd_dom_sf"/>
</dbReference>
<feature type="transmembrane region" description="Helical" evidence="1">
    <location>
        <begin position="174"/>
        <end position="192"/>
    </location>
</feature>
<feature type="signal peptide" evidence="2">
    <location>
        <begin position="1"/>
        <end position="22"/>
    </location>
</feature>
<evidence type="ECO:0000313" key="4">
    <source>
        <dbReference type="Proteomes" id="UP001253545"/>
    </source>
</evidence>
<sequence>MKTLFNTLFCIVSLLYSAHSIAALVEINVDNDEVLTGQEINVTITGSNFGAFENFDLFSFDVILDANIFQLNESSISSDFNLFDPFFSVGLSVVQNSNVINFTFIDFFPFDPSFGEFNIASFSLTALMLGESDNFGYSATNIDQGFFPPLSIFPINVTSNANTDLLRVVPPSQVSSPTVIILLLSGLIALWFQRRC</sequence>
<protein>
    <recommendedName>
        <fullName evidence="5">PEP-CTERM sorting domain-containing protein</fullName>
    </recommendedName>
</protein>
<dbReference type="Proteomes" id="UP001253545">
    <property type="component" value="Unassembled WGS sequence"/>
</dbReference>
<name>A0ABU2ZQK7_9ALTE</name>
<reference evidence="3 4" key="1">
    <citation type="submission" date="2023-09" db="EMBL/GenBank/DDBJ databases">
        <authorList>
            <person name="Rey-Velasco X."/>
        </authorList>
    </citation>
    <scope>NUCLEOTIDE SEQUENCE [LARGE SCALE GENOMIC DNA]</scope>
    <source>
        <strain evidence="3 4">P117</strain>
    </source>
</reference>
<evidence type="ECO:0000313" key="3">
    <source>
        <dbReference type="EMBL" id="MDT0594915.1"/>
    </source>
</evidence>
<dbReference type="RefSeq" id="WP_311368435.1">
    <property type="nucleotide sequence ID" value="NZ_JAVRHX010000002.1"/>
</dbReference>
<keyword evidence="2" id="KW-0732">Signal</keyword>
<proteinExistence type="predicted"/>